<feature type="domain" description="NB-ARC" evidence="7">
    <location>
        <begin position="213"/>
        <end position="327"/>
    </location>
</feature>
<evidence type="ECO:0008006" key="13">
    <source>
        <dbReference type="Google" id="ProtNLM"/>
    </source>
</evidence>
<dbReference type="InterPro" id="IPR042197">
    <property type="entry name" value="Apaf_helical"/>
</dbReference>
<evidence type="ECO:0000256" key="4">
    <source>
        <dbReference type="ARBA" id="ARBA00022741"/>
    </source>
</evidence>
<dbReference type="InterPro" id="IPR036388">
    <property type="entry name" value="WH-like_DNA-bd_sf"/>
</dbReference>
<gene>
    <name evidence="11" type="ORF">GSCOC_T00033146001</name>
</gene>
<dbReference type="InterPro" id="IPR041118">
    <property type="entry name" value="Rx_N"/>
</dbReference>
<dbReference type="SUPFAM" id="SSF52058">
    <property type="entry name" value="L domain-like"/>
    <property type="match status" value="2"/>
</dbReference>
<dbReference type="EMBL" id="HG739135">
    <property type="protein sequence ID" value="CDP11107.1"/>
    <property type="molecule type" value="Genomic_DNA"/>
</dbReference>
<dbReference type="PRINTS" id="PR00364">
    <property type="entry name" value="DISEASERSIST"/>
</dbReference>
<keyword evidence="12" id="KW-1185">Reference proteome</keyword>
<dbReference type="GO" id="GO:0005524">
    <property type="term" value="F:ATP binding"/>
    <property type="evidence" value="ECO:0007669"/>
    <property type="project" value="UniProtKB-KW"/>
</dbReference>
<dbReference type="InterPro" id="IPR058922">
    <property type="entry name" value="WHD_DRP"/>
</dbReference>
<dbReference type="FunFam" id="1.10.10.10:FF:000322">
    <property type="entry name" value="Probable disease resistance protein At1g63360"/>
    <property type="match status" value="1"/>
</dbReference>
<evidence type="ECO:0000256" key="1">
    <source>
        <dbReference type="ARBA" id="ARBA00008894"/>
    </source>
</evidence>
<dbReference type="Pfam" id="PF25019">
    <property type="entry name" value="LRR_R13L1-DRL21"/>
    <property type="match status" value="1"/>
</dbReference>
<dbReference type="PhylomeDB" id="A0A068US26"/>
<feature type="domain" description="Disease resistance protein winged helix" evidence="9">
    <location>
        <begin position="458"/>
        <end position="530"/>
    </location>
</feature>
<evidence type="ECO:0000256" key="3">
    <source>
        <dbReference type="ARBA" id="ARBA00022737"/>
    </source>
</evidence>
<dbReference type="PANTHER" id="PTHR36766">
    <property type="entry name" value="PLANT BROAD-SPECTRUM MILDEW RESISTANCE PROTEIN RPW8"/>
    <property type="match status" value="1"/>
</dbReference>
<evidence type="ECO:0000259" key="10">
    <source>
        <dbReference type="Pfam" id="PF25019"/>
    </source>
</evidence>
<protein>
    <recommendedName>
        <fullName evidence="13">NB-ARC domain-containing protein</fullName>
    </recommendedName>
</protein>
<dbReference type="Gene3D" id="1.10.8.430">
    <property type="entry name" value="Helical domain of apoptotic protease-activating factors"/>
    <property type="match status" value="1"/>
</dbReference>
<dbReference type="Pfam" id="PF23559">
    <property type="entry name" value="WHD_DRP"/>
    <property type="match status" value="1"/>
</dbReference>
<evidence type="ECO:0000313" key="11">
    <source>
        <dbReference type="EMBL" id="CDP11107.1"/>
    </source>
</evidence>
<dbReference type="Gene3D" id="3.80.10.10">
    <property type="entry name" value="Ribonuclease Inhibitor"/>
    <property type="match status" value="4"/>
</dbReference>
<dbReference type="SUPFAM" id="SSF52540">
    <property type="entry name" value="P-loop containing nucleoside triphosphate hydrolases"/>
    <property type="match status" value="1"/>
</dbReference>
<dbReference type="Proteomes" id="UP000295252">
    <property type="component" value="Chromosome I"/>
</dbReference>
<feature type="domain" description="R13L1/DRL21-like LRR repeat region" evidence="10">
    <location>
        <begin position="719"/>
        <end position="848"/>
    </location>
</feature>
<dbReference type="InterPro" id="IPR056789">
    <property type="entry name" value="LRR_R13L1-DRL21"/>
</dbReference>
<dbReference type="PANTHER" id="PTHR36766:SF70">
    <property type="entry name" value="DISEASE RESISTANCE PROTEIN RGA4"/>
    <property type="match status" value="1"/>
</dbReference>
<proteinExistence type="inferred from homology"/>
<dbReference type="InterPro" id="IPR002182">
    <property type="entry name" value="NB-ARC"/>
</dbReference>
<dbReference type="Gene3D" id="1.20.5.4130">
    <property type="match status" value="1"/>
</dbReference>
<dbReference type="GO" id="GO:0051707">
    <property type="term" value="P:response to other organism"/>
    <property type="evidence" value="ECO:0007669"/>
    <property type="project" value="UniProtKB-ARBA"/>
</dbReference>
<dbReference type="GO" id="GO:0006952">
    <property type="term" value="P:defense response"/>
    <property type="evidence" value="ECO:0007669"/>
    <property type="project" value="UniProtKB-KW"/>
</dbReference>
<dbReference type="InterPro" id="IPR032675">
    <property type="entry name" value="LRR_dom_sf"/>
</dbReference>
<keyword evidence="4" id="KW-0547">Nucleotide-binding</keyword>
<dbReference type="InParanoid" id="A0A068US26"/>
<evidence type="ECO:0000259" key="8">
    <source>
        <dbReference type="Pfam" id="PF18052"/>
    </source>
</evidence>
<dbReference type="Pfam" id="PF00931">
    <property type="entry name" value="NB-ARC"/>
    <property type="match status" value="1"/>
</dbReference>
<evidence type="ECO:0000256" key="6">
    <source>
        <dbReference type="ARBA" id="ARBA00022840"/>
    </source>
</evidence>
<keyword evidence="5" id="KW-0611">Plant defense</keyword>
<dbReference type="InterPro" id="IPR027417">
    <property type="entry name" value="P-loop_NTPase"/>
</dbReference>
<evidence type="ECO:0000259" key="9">
    <source>
        <dbReference type="Pfam" id="PF23559"/>
    </source>
</evidence>
<dbReference type="Gene3D" id="1.10.10.10">
    <property type="entry name" value="Winged helix-like DNA-binding domain superfamily/Winged helix DNA-binding domain"/>
    <property type="match status" value="1"/>
</dbReference>
<sequence length="1220" mass="140209">MENLIAVATVENMLKRLISSTNIDATELEYLGLDEELKKLRVSVSRILSFLADADQMEWLLCQPWLMELQDLVVDADHAVEDLKYEVLRRKVEIPDQKKSKTKSIMVLSLSSYFLPSSPTVSRRKCKKKLRNINKKFEGIIKFATVGDEVRRILDRTVTDSPEVGRIVGRGEDHSLVHKGFVLLCARESDFYHDLKPILVTIFSNSLLFTQHEGPAGLGKTTLAFHVYNHSEISTPFDMKWWVSAAGEFETRGIYKLILEELTKNSVSVHGVHELVEKLQRITEGKRYLLVLDNLYLDDNFYDSFVHYISQIESREGNWWLITTRDATGLRNYPMSRCLPNFNFPRWHFPIIKLSPLDEENCLAIFNEHAFGGPGQALQQQEIQPEIRRYLLDICEGIPLLAKLLGSLLCMKADQKQWFSMLKRLTDSCGDMALNSRLVFYQMPSSSLKKCFAYCSNFPKDHQIDKEQLVQLWIAEGLIEPEDESALDLEDKGYELFYILLHNCLLEAAKKDKYGNVTHCRVPDALYRLAVSHSRYDSIDLENPTGKDTLVRYLKAQSIEQDNIPGECNLIVHSMDGKIQRVEASRMLYVSTLILKSNISDDLLLNFIFLHVLNLAYADIEELPFSISNLVHLRYVDLSGNRFKVLHESICLLYNLETLRLLECPSLKVLPLDISNLISLRHLHFYYDEEFHMPPKMGLLTSLRTLLFYNLGLEDGQGIKELGYLKNLRGKIVIRKLEFVSSKEEAEFADLFGKILVYELGYHWSDNRNGIGNDRIFLEGLQPHPELKSLTIRNYMGYELPWWVVNMQVKRSFQLDNLTELRLINCKRLEALPMLGQMPFLQYLELSGLANVTRIGQSFYGANYLALLNRRNGLPQTTITVFPALKRLKLDCMPNLIQWMEAQVRPPIEVFPCLEKLTIQYCPRLSTMPCHFPAVKELKIPFLVHNSTPLANICSSVTTLTELCLYGILEVTCLPNSLFSSNRNLEILCISSCPNLTHVAPSFHNFGTSLRQFSINGCNRLSELPQDLNHLSRLESLSIEECHDLKSLPDKQLKFLEFLKIAYCDELSHLPHQMIKSAINLRLLSSLWISNCPQFSSVPDDLRLLSSLKELRIGCFSDLVQFESFIRECIPNLQELHTMGLYGLPQWTKLPHELQHLQALRLLFLSDFGIKALPNWLGKLSSLEELGLYRCKKLKDMPSNEAMKSLTKWMRLSIFGCPLV</sequence>
<evidence type="ECO:0000256" key="2">
    <source>
        <dbReference type="ARBA" id="ARBA00022614"/>
    </source>
</evidence>
<accession>A0A068US26</accession>
<dbReference type="Gene3D" id="3.40.50.300">
    <property type="entry name" value="P-loop containing nucleotide triphosphate hydrolases"/>
    <property type="match status" value="1"/>
</dbReference>
<evidence type="ECO:0000256" key="5">
    <source>
        <dbReference type="ARBA" id="ARBA00022821"/>
    </source>
</evidence>
<keyword evidence="6" id="KW-0067">ATP-binding</keyword>
<feature type="domain" description="Disease resistance N-terminal" evidence="8">
    <location>
        <begin position="30"/>
        <end position="98"/>
    </location>
</feature>
<keyword evidence="3" id="KW-0677">Repeat</keyword>
<evidence type="ECO:0000313" key="12">
    <source>
        <dbReference type="Proteomes" id="UP000295252"/>
    </source>
</evidence>
<name>A0A068US26_COFCA</name>
<dbReference type="AlphaFoldDB" id="A0A068US26"/>
<evidence type="ECO:0000259" key="7">
    <source>
        <dbReference type="Pfam" id="PF00931"/>
    </source>
</evidence>
<dbReference type="GO" id="GO:0043531">
    <property type="term" value="F:ADP binding"/>
    <property type="evidence" value="ECO:0007669"/>
    <property type="project" value="InterPro"/>
</dbReference>
<keyword evidence="2" id="KW-0433">Leucine-rich repeat</keyword>
<dbReference type="Pfam" id="PF18052">
    <property type="entry name" value="Rx_N"/>
    <property type="match status" value="1"/>
</dbReference>
<dbReference type="Gramene" id="CDP11107">
    <property type="protein sequence ID" value="CDP11107"/>
    <property type="gene ID" value="GSCOC_T00033146001"/>
</dbReference>
<reference evidence="12" key="1">
    <citation type="journal article" date="2014" name="Science">
        <title>The coffee genome provides insight into the convergent evolution of caffeine biosynthesis.</title>
        <authorList>
            <person name="Denoeud F."/>
            <person name="Carretero-Paulet L."/>
            <person name="Dereeper A."/>
            <person name="Droc G."/>
            <person name="Guyot R."/>
            <person name="Pietrella M."/>
            <person name="Zheng C."/>
            <person name="Alberti A."/>
            <person name="Anthony F."/>
            <person name="Aprea G."/>
            <person name="Aury J.M."/>
            <person name="Bento P."/>
            <person name="Bernard M."/>
            <person name="Bocs S."/>
            <person name="Campa C."/>
            <person name="Cenci A."/>
            <person name="Combes M.C."/>
            <person name="Crouzillat D."/>
            <person name="Da Silva C."/>
            <person name="Daddiego L."/>
            <person name="De Bellis F."/>
            <person name="Dussert S."/>
            <person name="Garsmeur O."/>
            <person name="Gayraud T."/>
            <person name="Guignon V."/>
            <person name="Jahn K."/>
            <person name="Jamilloux V."/>
            <person name="Joet T."/>
            <person name="Labadie K."/>
            <person name="Lan T."/>
            <person name="Leclercq J."/>
            <person name="Lepelley M."/>
            <person name="Leroy T."/>
            <person name="Li L.T."/>
            <person name="Librado P."/>
            <person name="Lopez L."/>
            <person name="Munoz A."/>
            <person name="Noel B."/>
            <person name="Pallavicini A."/>
            <person name="Perrotta G."/>
            <person name="Poncet V."/>
            <person name="Pot D."/>
            <person name="Priyono X."/>
            <person name="Rigoreau M."/>
            <person name="Rouard M."/>
            <person name="Rozas J."/>
            <person name="Tranchant-Dubreuil C."/>
            <person name="VanBuren R."/>
            <person name="Zhang Q."/>
            <person name="Andrade A.C."/>
            <person name="Argout X."/>
            <person name="Bertrand B."/>
            <person name="de Kochko A."/>
            <person name="Graziosi G."/>
            <person name="Henry R.J."/>
            <person name="Jayarama X."/>
            <person name="Ming R."/>
            <person name="Nagai C."/>
            <person name="Rounsley S."/>
            <person name="Sankoff D."/>
            <person name="Giuliano G."/>
            <person name="Albert V.A."/>
            <person name="Wincker P."/>
            <person name="Lashermes P."/>
        </authorList>
    </citation>
    <scope>NUCLEOTIDE SEQUENCE [LARGE SCALE GENOMIC DNA]</scope>
    <source>
        <strain evidence="12">cv. DH200-94</strain>
    </source>
</reference>
<organism evidence="11 12">
    <name type="scientific">Coffea canephora</name>
    <name type="common">Robusta coffee</name>
    <dbReference type="NCBI Taxonomy" id="49390"/>
    <lineage>
        <taxon>Eukaryota</taxon>
        <taxon>Viridiplantae</taxon>
        <taxon>Streptophyta</taxon>
        <taxon>Embryophyta</taxon>
        <taxon>Tracheophyta</taxon>
        <taxon>Spermatophyta</taxon>
        <taxon>Magnoliopsida</taxon>
        <taxon>eudicotyledons</taxon>
        <taxon>Gunneridae</taxon>
        <taxon>Pentapetalae</taxon>
        <taxon>asterids</taxon>
        <taxon>lamiids</taxon>
        <taxon>Gentianales</taxon>
        <taxon>Rubiaceae</taxon>
        <taxon>Ixoroideae</taxon>
        <taxon>Gardenieae complex</taxon>
        <taxon>Bertiereae - Coffeeae clade</taxon>
        <taxon>Coffeeae</taxon>
        <taxon>Coffea</taxon>
    </lineage>
</organism>
<comment type="similarity">
    <text evidence="1">Belongs to the disease resistance NB-LRR family.</text>
</comment>